<evidence type="ECO:0000313" key="3">
    <source>
        <dbReference type="EMBL" id="MFC0546244.1"/>
    </source>
</evidence>
<feature type="region of interest" description="Disordered" evidence="1">
    <location>
        <begin position="26"/>
        <end position="49"/>
    </location>
</feature>
<evidence type="ECO:0000256" key="2">
    <source>
        <dbReference type="SAM" id="Phobius"/>
    </source>
</evidence>
<keyword evidence="2" id="KW-0812">Transmembrane</keyword>
<accession>A0ABV6N152</accession>
<protein>
    <submittedName>
        <fullName evidence="3">Uncharacterized protein</fullName>
    </submittedName>
</protein>
<keyword evidence="2" id="KW-1133">Transmembrane helix</keyword>
<evidence type="ECO:0000256" key="1">
    <source>
        <dbReference type="SAM" id="MobiDB-lite"/>
    </source>
</evidence>
<dbReference type="RefSeq" id="WP_273936507.1">
    <property type="nucleotide sequence ID" value="NZ_CP097263.1"/>
</dbReference>
<feature type="transmembrane region" description="Helical" evidence="2">
    <location>
        <begin position="6"/>
        <end position="22"/>
    </location>
</feature>
<reference evidence="3 4" key="1">
    <citation type="submission" date="2024-09" db="EMBL/GenBank/DDBJ databases">
        <authorList>
            <person name="Sun Q."/>
            <person name="Mori K."/>
        </authorList>
    </citation>
    <scope>NUCLEOTIDE SEQUENCE [LARGE SCALE GENOMIC DNA]</scope>
    <source>
        <strain evidence="3 4">TBRC 1432</strain>
    </source>
</reference>
<comment type="caution">
    <text evidence="3">The sequence shown here is derived from an EMBL/GenBank/DDBJ whole genome shotgun (WGS) entry which is preliminary data.</text>
</comment>
<gene>
    <name evidence="3" type="ORF">ACFFH7_32340</name>
</gene>
<dbReference type="Proteomes" id="UP001589810">
    <property type="component" value="Unassembled WGS sequence"/>
</dbReference>
<evidence type="ECO:0000313" key="4">
    <source>
        <dbReference type="Proteomes" id="UP001589810"/>
    </source>
</evidence>
<feature type="compositionally biased region" description="Basic and acidic residues" evidence="1">
    <location>
        <begin position="81"/>
        <end position="91"/>
    </location>
</feature>
<keyword evidence="4" id="KW-1185">Reference proteome</keyword>
<keyword evidence="2" id="KW-0472">Membrane</keyword>
<organism evidence="3 4">
    <name type="scientific">Kutzneria chonburiensis</name>
    <dbReference type="NCBI Taxonomy" id="1483604"/>
    <lineage>
        <taxon>Bacteria</taxon>
        <taxon>Bacillati</taxon>
        <taxon>Actinomycetota</taxon>
        <taxon>Actinomycetes</taxon>
        <taxon>Pseudonocardiales</taxon>
        <taxon>Pseudonocardiaceae</taxon>
        <taxon>Kutzneria</taxon>
    </lineage>
</organism>
<feature type="region of interest" description="Disordered" evidence="1">
    <location>
        <begin position="81"/>
        <end position="110"/>
    </location>
</feature>
<dbReference type="EMBL" id="JBHLUD010000013">
    <property type="protein sequence ID" value="MFC0546244.1"/>
    <property type="molecule type" value="Genomic_DNA"/>
</dbReference>
<proteinExistence type="predicted"/>
<name>A0ABV6N152_9PSEU</name>
<sequence>MNALVWVIGVPIVLALLGAAYIRRNRDKPSGEPAVPVRRPAGGRTGSCGQQTEVWHVASSDVEPYYIAYCACEWMGPARDGADPKAQEKATADAYGHSGNVAPNVVRPLG</sequence>